<dbReference type="AlphaFoldDB" id="A0A0C1Z6R3"/>
<reference evidence="1 2" key="1">
    <citation type="submission" date="2014-07" db="EMBL/GenBank/DDBJ databases">
        <title>Unique and conserved regions in Vibrio harveyi and related species in comparison with the shrimp pathogen Vibrio harveyi CAIM 1792.</title>
        <authorList>
            <person name="Espinoza-Valles I."/>
            <person name="Vora G."/>
            <person name="Leekitcharoenphon P."/>
            <person name="Ussery D."/>
            <person name="Hoj L."/>
            <person name="Gomez-Gil B."/>
        </authorList>
    </citation>
    <scope>NUCLEOTIDE SEQUENCE [LARGE SCALE GENOMIC DNA]</scope>
    <source>
        <strain evidence="2">CAIM 1854 / LMG 25443</strain>
    </source>
</reference>
<dbReference type="EMBL" id="JPRD01000020">
    <property type="protein sequence ID" value="KIF52690.1"/>
    <property type="molecule type" value="Genomic_DNA"/>
</dbReference>
<dbReference type="RefSeq" id="WP_020195144.1">
    <property type="nucleotide sequence ID" value="NZ_BAOH01000012.1"/>
</dbReference>
<gene>
    <name evidence="1" type="ORF">H735_13685</name>
</gene>
<evidence type="ECO:0000313" key="2">
    <source>
        <dbReference type="Proteomes" id="UP000031586"/>
    </source>
</evidence>
<name>A0A0C1Z6R3_9VIBR</name>
<sequence>MEITIVLATLGSIALAALPILLDINRQAYVSMLHSSQSSLGTSLKFFHAKVMIDDAQERRQMTYIDHQVNMLSGMPEASANSIRALLEIGLPAKGNSPIDKPCEGSDFCIMGNQFPNSAYFVAIPEYQFADHSGLDRVVYIWPQGYTLEREACYFYYVNQASTRSVVRGHVTEGC</sequence>
<evidence type="ECO:0000313" key="1">
    <source>
        <dbReference type="EMBL" id="KIF52690.1"/>
    </source>
</evidence>
<comment type="caution">
    <text evidence="1">The sequence shown here is derived from an EMBL/GenBank/DDBJ whole genome shotgun (WGS) entry which is preliminary data.</text>
</comment>
<accession>A0A0C1Z6R3</accession>
<proteinExistence type="predicted"/>
<dbReference type="PATRIC" id="fig|1229493.5.peg.1877"/>
<organism evidence="1 2">
    <name type="scientific">Vibrio owensii CAIM 1854 = LMG 25443</name>
    <dbReference type="NCBI Taxonomy" id="1229493"/>
    <lineage>
        <taxon>Bacteria</taxon>
        <taxon>Pseudomonadati</taxon>
        <taxon>Pseudomonadota</taxon>
        <taxon>Gammaproteobacteria</taxon>
        <taxon>Vibrionales</taxon>
        <taxon>Vibrionaceae</taxon>
        <taxon>Vibrio</taxon>
    </lineage>
</organism>
<dbReference type="Proteomes" id="UP000031586">
    <property type="component" value="Unassembled WGS sequence"/>
</dbReference>
<protein>
    <submittedName>
        <fullName evidence="1">Uncharacterized protein</fullName>
    </submittedName>
</protein>